<dbReference type="OrthoDB" id="6609at2157"/>
<accession>D3E408</accession>
<dbReference type="EMBL" id="CP001719">
    <property type="protein sequence ID" value="ADC47269.1"/>
    <property type="molecule type" value="Genomic_DNA"/>
</dbReference>
<dbReference type="eggNOG" id="arCOG04269">
    <property type="taxonomic scope" value="Archaea"/>
</dbReference>
<proteinExistence type="predicted"/>
<dbReference type="InterPro" id="IPR033167">
    <property type="entry name" value="Nre"/>
</dbReference>
<sequence length="397" mass="45215">MRTSKATKNAYLAKLTEKIQMQSVNVGRDLDGSTPPSVFIGRWSYPKVYAGPMMVAQTGDTAIMDSPESWIGQNKTQEDIIGYRMNLVRGKQLISIKDLENPFVEKLQDISLAAKSIDSEATFGSRPSGAMFNEESMPHGPSAVIEKFDIDAVKWDRQLEKSFYDTDLKARDAVMNLHNKDVPFSAMQKAFSVGAFGIKKNRRLVPTRWSITACDSTIADSLLKEVRHYNIMDSYRVYEFSSLKNYYAIILTPTEWQYEWFEAFIKILGKEEMIFSDYETNTDKREYSCVGGCYYTAKMAVLDKLAKLKLQSGVIILREAYSGYVPLGVFNVRENIKYAMNGDYKEFESLKDSLAYCSTKLKIPISKYVKQSNLLNELLHSQQTTLDAFFKKSPDLQ</sequence>
<evidence type="ECO:0000259" key="1">
    <source>
        <dbReference type="Pfam" id="PF04894"/>
    </source>
</evidence>
<organism evidence="3 4">
    <name type="scientific">Methanobrevibacter ruminantium (strain ATCC 35063 / DSM 1093 / JCM 13430 / OCM 146 / M1)</name>
    <name type="common">Methanobacterium ruminantium</name>
    <dbReference type="NCBI Taxonomy" id="634498"/>
    <lineage>
        <taxon>Archaea</taxon>
        <taxon>Methanobacteriati</taxon>
        <taxon>Methanobacteriota</taxon>
        <taxon>Methanomada group</taxon>
        <taxon>Methanobacteria</taxon>
        <taxon>Methanobacteriales</taxon>
        <taxon>Methanobacteriaceae</taxon>
        <taxon>Methanobrevibacter</taxon>
    </lineage>
</organism>
<evidence type="ECO:0000259" key="2">
    <source>
        <dbReference type="Pfam" id="PF04895"/>
    </source>
</evidence>
<dbReference type="InterPro" id="IPR006978">
    <property type="entry name" value="Nre_N"/>
</dbReference>
<dbReference type="Proteomes" id="UP000008680">
    <property type="component" value="Chromosome"/>
</dbReference>
<dbReference type="AlphaFoldDB" id="D3E408"/>
<name>D3E408_METRM</name>
<evidence type="ECO:0008006" key="5">
    <source>
        <dbReference type="Google" id="ProtNLM"/>
    </source>
</evidence>
<dbReference type="STRING" id="634498.mru_1419"/>
<dbReference type="Pfam" id="PF04895">
    <property type="entry name" value="Nre_C"/>
    <property type="match status" value="1"/>
</dbReference>
<dbReference type="PANTHER" id="PTHR38136">
    <property type="entry name" value="DNA REPAIR PROTEIN"/>
    <property type="match status" value="1"/>
</dbReference>
<protein>
    <recommendedName>
        <fullName evidence="5">DNA repair protein</fullName>
    </recommendedName>
</protein>
<dbReference type="Pfam" id="PF04894">
    <property type="entry name" value="Nre_N"/>
    <property type="match status" value="1"/>
</dbReference>
<reference evidence="3 4" key="1">
    <citation type="journal article" date="2010" name="PLoS ONE">
        <title>The genome sequence of the rumen methanogen Methanobrevibacter ruminantium reveals new possibilities for controlling ruminant methane emissions.</title>
        <authorList>
            <person name="Leahy S.C."/>
            <person name="Kelly W.J."/>
            <person name="Altermann E."/>
            <person name="Ronimus R.S."/>
            <person name="Yeoman C.J."/>
            <person name="Pacheco D.M."/>
            <person name="Li D."/>
            <person name="Kong Z."/>
            <person name="McTavish S."/>
            <person name="Sang C."/>
            <person name="Lambie S.C."/>
            <person name="Janssen P.H."/>
            <person name="Dey D."/>
            <person name="Attwood G.T."/>
        </authorList>
    </citation>
    <scope>NUCLEOTIDE SEQUENCE [LARGE SCALE GENOMIC DNA]</scope>
    <source>
        <strain evidence="4">ATCC 35063 / DSM 1093 / JCM 13430 / OCM 146 / M1</strain>
    </source>
</reference>
<dbReference type="PATRIC" id="fig|634498.28.peg.1423"/>
<dbReference type="GO" id="GO:0006281">
    <property type="term" value="P:DNA repair"/>
    <property type="evidence" value="ECO:0007669"/>
    <property type="project" value="InterPro"/>
</dbReference>
<dbReference type="InterPro" id="IPR006979">
    <property type="entry name" value="Nre_C"/>
</dbReference>
<keyword evidence="4" id="KW-1185">Reference proteome</keyword>
<dbReference type="HOGENOM" id="CLU_039703_0_0_2"/>
<dbReference type="RefSeq" id="WP_012956218.1">
    <property type="nucleotide sequence ID" value="NC_013790.1"/>
</dbReference>
<dbReference type="KEGG" id="mru:mru_1419"/>
<dbReference type="PANTHER" id="PTHR38136:SF2">
    <property type="entry name" value="DNA REPAIR PROTEIN"/>
    <property type="match status" value="1"/>
</dbReference>
<feature type="domain" description="Archaeal Nre N-terminal" evidence="1">
    <location>
        <begin position="12"/>
        <end position="266"/>
    </location>
</feature>
<evidence type="ECO:0000313" key="3">
    <source>
        <dbReference type="EMBL" id="ADC47269.1"/>
    </source>
</evidence>
<dbReference type="GeneID" id="8771070"/>
<evidence type="ECO:0000313" key="4">
    <source>
        <dbReference type="Proteomes" id="UP000008680"/>
    </source>
</evidence>
<gene>
    <name evidence="3" type="ordered locus">mru_1419</name>
</gene>
<feature type="domain" description="Archaeal Nre C-terminal" evidence="2">
    <location>
        <begin position="280"/>
        <end position="389"/>
    </location>
</feature>